<reference evidence="7 8" key="1">
    <citation type="journal article" date="2011" name="J. Bacteriol.">
        <title>Complete genome sequence of the plant pathogen Ralstonia solanacearum strain Po82.</title>
        <authorList>
            <person name="Xu J."/>
            <person name="Zheng H.J."/>
            <person name="Liu L."/>
            <person name="Pan Z.C."/>
            <person name="Prior P."/>
            <person name="Tang B."/>
            <person name="Xu J.S."/>
            <person name="Zhang H."/>
            <person name="Tian Q."/>
            <person name="Zhang L.Q."/>
            <person name="Feng J."/>
        </authorList>
    </citation>
    <scope>NUCLEOTIDE SEQUENCE [LARGE SCALE GENOMIC DNA]</scope>
    <source>
        <strain evidence="7 8">Po82</strain>
    </source>
</reference>
<dbReference type="SUPFAM" id="SSF54975">
    <property type="entry name" value="Acylphosphatase/BLUF domain-like"/>
    <property type="match status" value="1"/>
</dbReference>
<gene>
    <name evidence="7" type="primary">acyP</name>
    <name evidence="7" type="ordered locus">RSPO_c00069</name>
</gene>
<dbReference type="KEGG" id="rsn:RSPO_c00069"/>
<feature type="active site" evidence="4">
    <location>
        <position position="36"/>
    </location>
</feature>
<comment type="similarity">
    <text evidence="1 5">Belongs to the acylphosphatase family.</text>
</comment>
<dbReference type="Proteomes" id="UP000007953">
    <property type="component" value="Chromosome"/>
</dbReference>
<name>F6G5V7_RALS8</name>
<dbReference type="PROSITE" id="PS00151">
    <property type="entry name" value="ACYLPHOSPHATASE_2"/>
    <property type="match status" value="1"/>
</dbReference>
<dbReference type="PRINTS" id="PR00112">
    <property type="entry name" value="ACYLPHPHTASE"/>
</dbReference>
<protein>
    <recommendedName>
        <fullName evidence="2 4">acylphosphatase</fullName>
        <ecNumber evidence="2 4">3.6.1.7</ecNumber>
    </recommendedName>
</protein>
<comment type="catalytic activity">
    <reaction evidence="3 4">
        <text>an acyl phosphate + H2O = a carboxylate + phosphate + H(+)</text>
        <dbReference type="Rhea" id="RHEA:14965"/>
        <dbReference type="ChEBI" id="CHEBI:15377"/>
        <dbReference type="ChEBI" id="CHEBI:15378"/>
        <dbReference type="ChEBI" id="CHEBI:29067"/>
        <dbReference type="ChEBI" id="CHEBI:43474"/>
        <dbReference type="ChEBI" id="CHEBI:59918"/>
        <dbReference type="EC" id="3.6.1.7"/>
    </reaction>
</comment>
<dbReference type="InterPro" id="IPR020456">
    <property type="entry name" value="Acylphosphatase"/>
</dbReference>
<dbReference type="PANTHER" id="PTHR47268">
    <property type="entry name" value="ACYLPHOSPHATASE"/>
    <property type="match status" value="1"/>
</dbReference>
<evidence type="ECO:0000256" key="2">
    <source>
        <dbReference type="ARBA" id="ARBA00012150"/>
    </source>
</evidence>
<feature type="active site" evidence="4">
    <location>
        <position position="54"/>
    </location>
</feature>
<organism evidence="7 8">
    <name type="scientific">Ralstonia solanacearum (strain Po82)</name>
    <dbReference type="NCBI Taxonomy" id="1031711"/>
    <lineage>
        <taxon>Bacteria</taxon>
        <taxon>Pseudomonadati</taxon>
        <taxon>Pseudomonadota</taxon>
        <taxon>Betaproteobacteria</taxon>
        <taxon>Burkholderiales</taxon>
        <taxon>Burkholderiaceae</taxon>
        <taxon>Ralstonia</taxon>
        <taxon>Ralstonia solanacearum species complex</taxon>
    </lineage>
</organism>
<evidence type="ECO:0000256" key="1">
    <source>
        <dbReference type="ARBA" id="ARBA00005614"/>
    </source>
</evidence>
<dbReference type="PANTHER" id="PTHR47268:SF4">
    <property type="entry name" value="ACYLPHOSPHATASE"/>
    <property type="match status" value="1"/>
</dbReference>
<dbReference type="HOGENOM" id="CLU_141932_3_1_4"/>
<dbReference type="eggNOG" id="COG1254">
    <property type="taxonomic scope" value="Bacteria"/>
</dbReference>
<evidence type="ECO:0000256" key="3">
    <source>
        <dbReference type="ARBA" id="ARBA00047645"/>
    </source>
</evidence>
<evidence type="ECO:0000259" key="6">
    <source>
        <dbReference type="PROSITE" id="PS51160"/>
    </source>
</evidence>
<evidence type="ECO:0000313" key="8">
    <source>
        <dbReference type="Proteomes" id="UP000007953"/>
    </source>
</evidence>
<dbReference type="PATRIC" id="fig|1031711.3.peg.68"/>
<proteinExistence type="inferred from homology"/>
<dbReference type="PROSITE" id="PS51160">
    <property type="entry name" value="ACYLPHOSPHATASE_3"/>
    <property type="match status" value="1"/>
</dbReference>
<evidence type="ECO:0000313" key="7">
    <source>
        <dbReference type="EMBL" id="AEG67373.1"/>
    </source>
</evidence>
<dbReference type="Gene3D" id="3.30.70.100">
    <property type="match status" value="1"/>
</dbReference>
<dbReference type="GO" id="GO:0003998">
    <property type="term" value="F:acylphosphatase activity"/>
    <property type="evidence" value="ECO:0007669"/>
    <property type="project" value="UniProtKB-EC"/>
</dbReference>
<dbReference type="InterPro" id="IPR036046">
    <property type="entry name" value="Acylphosphatase-like_dom_sf"/>
</dbReference>
<feature type="domain" description="Acylphosphatase-like" evidence="6">
    <location>
        <begin position="21"/>
        <end position="108"/>
    </location>
</feature>
<dbReference type="AlphaFoldDB" id="F6G5V7"/>
<keyword evidence="4" id="KW-0378">Hydrolase</keyword>
<dbReference type="EC" id="3.6.1.7" evidence="2 4"/>
<dbReference type="Pfam" id="PF00708">
    <property type="entry name" value="Acylphosphatase"/>
    <property type="match status" value="1"/>
</dbReference>
<dbReference type="EMBL" id="CP002819">
    <property type="protein sequence ID" value="AEG67373.1"/>
    <property type="molecule type" value="Genomic_DNA"/>
</dbReference>
<dbReference type="InterPro" id="IPR017968">
    <property type="entry name" value="Acylphosphatase_CS"/>
</dbReference>
<sequence>MSSFAQQRPDPREATMSQTLRVIVTVQGRVQGVGYRAACADMARALGLRGWVRNRRDGAVEAFLAGPEPNVLRMQAWMEEGPDLALVTQLRTAPGDVEPLPPGFEVRPTV</sequence>
<accession>F6G5V7</accession>
<evidence type="ECO:0000256" key="5">
    <source>
        <dbReference type="RuleBase" id="RU004168"/>
    </source>
</evidence>
<dbReference type="InterPro" id="IPR001792">
    <property type="entry name" value="Acylphosphatase-like_dom"/>
</dbReference>
<evidence type="ECO:0000256" key="4">
    <source>
        <dbReference type="PROSITE-ProRule" id="PRU00520"/>
    </source>
</evidence>